<accession>A0A1M7F7V7</accession>
<sequence>MNTFKLTPTITEYPTCSSFFQNFDFDKDDLLFISNTIYSKYFKGHTRDATILFRGDYGSGEPTDEMVEQIYQEIKDLPYKRVIAIGGGTILDTAKLFCLKTFSPVLDLFDHKIQPIKDKEFIAIPTTCGTGSEVTNISILELISRQTKLGLAHDALYPDATILIPELLEELPFSVFATSSIDALIHALESYLSPKATDFSRLYSVEATKLILSGYMQIKKVGPGTRIPLLHSFLIASTYAGIAFGNAGTGAVHAMSYPFGANYHVPHGEANYIMFSEVFKKYQELSPDGDIAKLNEIIADTIDCSPSEVYSELDDLLSLLIEKKPLCEYGVSQSDLLSFTENVMTKQNRLMANCYVPLRDDMIYSIYDNLFNTLYRNH</sequence>
<dbReference type="Proteomes" id="UP000184038">
    <property type="component" value="Unassembled WGS sequence"/>
</dbReference>
<feature type="domain" description="Fe-containing alcohol dehydrogenase-like C-terminal" evidence="3">
    <location>
        <begin position="177"/>
        <end position="369"/>
    </location>
</feature>
<evidence type="ECO:0000313" key="4">
    <source>
        <dbReference type="EMBL" id="SHM00116.1"/>
    </source>
</evidence>
<keyword evidence="5" id="KW-1185">Reference proteome</keyword>
<dbReference type="PANTHER" id="PTHR11496">
    <property type="entry name" value="ALCOHOL DEHYDROGENASE"/>
    <property type="match status" value="1"/>
</dbReference>
<dbReference type="Pfam" id="PF25137">
    <property type="entry name" value="ADH_Fe_C"/>
    <property type="match status" value="1"/>
</dbReference>
<keyword evidence="1" id="KW-0560">Oxidoreductase</keyword>
<dbReference type="Pfam" id="PF00465">
    <property type="entry name" value="Fe-ADH"/>
    <property type="match status" value="1"/>
</dbReference>
<feature type="domain" description="Alcohol dehydrogenase iron-type/glycerol dehydrogenase GldA" evidence="2">
    <location>
        <begin position="59"/>
        <end position="165"/>
    </location>
</feature>
<proteinExistence type="predicted"/>
<evidence type="ECO:0000256" key="1">
    <source>
        <dbReference type="ARBA" id="ARBA00023002"/>
    </source>
</evidence>
<dbReference type="GO" id="GO:0004022">
    <property type="term" value="F:alcohol dehydrogenase (NAD+) activity"/>
    <property type="evidence" value="ECO:0007669"/>
    <property type="project" value="TreeGrafter"/>
</dbReference>
<dbReference type="InterPro" id="IPR001670">
    <property type="entry name" value="ADH_Fe/GldA"/>
</dbReference>
<protein>
    <submittedName>
        <fullName evidence="4">4-hydroxybutyrate dehydrogenase</fullName>
    </submittedName>
</protein>
<dbReference type="CDD" id="cd14860">
    <property type="entry name" value="4HBD_NAD"/>
    <property type="match status" value="1"/>
</dbReference>
<dbReference type="RefSeq" id="WP_073282322.1">
    <property type="nucleotide sequence ID" value="NZ_FRCP01000005.1"/>
</dbReference>
<dbReference type="SUPFAM" id="SSF56796">
    <property type="entry name" value="Dehydroquinate synthase-like"/>
    <property type="match status" value="1"/>
</dbReference>
<dbReference type="Gene3D" id="3.40.50.1970">
    <property type="match status" value="1"/>
</dbReference>
<dbReference type="AlphaFoldDB" id="A0A1M7F7V7"/>
<name>A0A1M7F7V7_9FIRM</name>
<dbReference type="InterPro" id="IPR039697">
    <property type="entry name" value="Alcohol_dehydrogenase_Fe"/>
</dbReference>
<dbReference type="EMBL" id="FRCP01000005">
    <property type="protein sequence ID" value="SHM00116.1"/>
    <property type="molecule type" value="Genomic_DNA"/>
</dbReference>
<dbReference type="Gene3D" id="1.20.1090.10">
    <property type="entry name" value="Dehydroquinate synthase-like - alpha domain"/>
    <property type="match status" value="1"/>
</dbReference>
<evidence type="ECO:0000313" key="5">
    <source>
        <dbReference type="Proteomes" id="UP000184038"/>
    </source>
</evidence>
<reference evidence="4 5" key="1">
    <citation type="submission" date="2016-11" db="EMBL/GenBank/DDBJ databases">
        <authorList>
            <person name="Jaros S."/>
            <person name="Januszkiewicz K."/>
            <person name="Wedrychowicz H."/>
        </authorList>
    </citation>
    <scope>NUCLEOTIDE SEQUENCE [LARGE SCALE GENOMIC DNA]</scope>
    <source>
        <strain evidence="4 5">DSM 15930</strain>
    </source>
</reference>
<evidence type="ECO:0000259" key="3">
    <source>
        <dbReference type="Pfam" id="PF25137"/>
    </source>
</evidence>
<dbReference type="OrthoDB" id="9804734at2"/>
<organism evidence="4 5">
    <name type="scientific">Anaerosporobacter mobilis DSM 15930</name>
    <dbReference type="NCBI Taxonomy" id="1120996"/>
    <lineage>
        <taxon>Bacteria</taxon>
        <taxon>Bacillati</taxon>
        <taxon>Bacillota</taxon>
        <taxon>Clostridia</taxon>
        <taxon>Lachnospirales</taxon>
        <taxon>Lachnospiraceae</taxon>
        <taxon>Anaerosporobacter</taxon>
    </lineage>
</organism>
<dbReference type="STRING" id="1120996.SAMN02746066_00466"/>
<gene>
    <name evidence="4" type="ORF">SAMN02746066_00466</name>
</gene>
<evidence type="ECO:0000259" key="2">
    <source>
        <dbReference type="Pfam" id="PF00465"/>
    </source>
</evidence>
<dbReference type="PANTHER" id="PTHR11496:SF83">
    <property type="entry name" value="HYDROXYACID-OXOACID TRANSHYDROGENASE, MITOCHONDRIAL"/>
    <property type="match status" value="1"/>
</dbReference>
<dbReference type="GO" id="GO:0046872">
    <property type="term" value="F:metal ion binding"/>
    <property type="evidence" value="ECO:0007669"/>
    <property type="project" value="InterPro"/>
</dbReference>
<dbReference type="InterPro" id="IPR056798">
    <property type="entry name" value="ADH_Fe_C"/>
</dbReference>